<keyword evidence="5" id="KW-1185">Reference proteome</keyword>
<dbReference type="InterPro" id="IPR043968">
    <property type="entry name" value="SGNH"/>
</dbReference>
<feature type="domain" description="SGNH" evidence="3">
    <location>
        <begin position="414"/>
        <end position="657"/>
    </location>
</feature>
<feature type="transmembrane region" description="Helical" evidence="1">
    <location>
        <begin position="20"/>
        <end position="35"/>
    </location>
</feature>
<feature type="transmembrane region" description="Helical" evidence="1">
    <location>
        <begin position="363"/>
        <end position="382"/>
    </location>
</feature>
<reference evidence="4 5" key="1">
    <citation type="submission" date="2019-03" db="EMBL/GenBank/DDBJ databases">
        <title>Genomic Encyclopedia of Type Strains, Phase III (KMG-III): the genomes of soil and plant-associated and newly described type strains.</title>
        <authorList>
            <person name="Whitman W."/>
        </authorList>
    </citation>
    <scope>NUCLEOTIDE SEQUENCE [LARGE SCALE GENOMIC DNA]</scope>
    <source>
        <strain evidence="4 5">CECT 8976</strain>
    </source>
</reference>
<dbReference type="InterPro" id="IPR002656">
    <property type="entry name" value="Acyl_transf_3_dom"/>
</dbReference>
<sequence length="658" mass="74869">MRKILKTNSSIKYRPEVDGCRGLAISLVILFHYFPRVLSGGFVGVDVFFVISGYLITSLIIIDLNTNSFSFFNFYFRRIRRIFPSLVTVIFCCIIGGWFALTLDEFSSLGKYVAWSSVFLSNFLLLSEHGYFDVAAVLKPFLHLWSLAIEEQFYLIWPFFLFTIFRYRFGILFLAILVGGSYFLNVHNIKTNPSSDFYMPFTRFWELGIGSILSWAQMSRDHLTKDALLNFKSIHLTRPANEALGLIGLALILFSAIFFSDSDAFPGKIALLPTLGTALLIGSSQSTFLGRKIFASRLPVLLGKVSYPLYLWHWPLLSFMVIMSGDRVPAEVRFVVMLVALTLSILTYRLIEIPCRFHGSLRKNSGILILSMAILGLTGLYINQKSGSVLGKFDPINPWQGTSPFGGVTHDRDCDEKFPQFSKYHRCLVSKENSAPNIVIIGDSHSAHFYSALAEKYSNQNVMNIDYQGCLPFTGTRSPECAQAVSETYNFLTTSSSIHTVYLAGFWHHLLVGGFIKDVIGGGILNHWSENYASNFEHDGFHLIKRLLDSGKNVVFIRDIPDLDFFPSECIHFRPVETFWKVREPCAMDRRNYEAREAQADQLITKLLAQYPEVKVLNPRDLLCDKNYCYAIMGGKLLYHDRHHLSLFGSRYLIEHMK</sequence>
<dbReference type="Pfam" id="PF01757">
    <property type="entry name" value="Acyl_transf_3"/>
    <property type="match status" value="1"/>
</dbReference>
<dbReference type="RefSeq" id="WP_133681572.1">
    <property type="nucleotide sequence ID" value="NZ_SNZP01000009.1"/>
</dbReference>
<keyword evidence="1" id="KW-1133">Transmembrane helix</keyword>
<dbReference type="InterPro" id="IPR050879">
    <property type="entry name" value="Acyltransferase_3"/>
</dbReference>
<dbReference type="GO" id="GO:0009103">
    <property type="term" value="P:lipopolysaccharide biosynthetic process"/>
    <property type="evidence" value="ECO:0007669"/>
    <property type="project" value="TreeGrafter"/>
</dbReference>
<protein>
    <submittedName>
        <fullName evidence="4">Peptidoglycan/LPS O-acetylase OafA/YrhL</fullName>
    </submittedName>
</protein>
<feature type="transmembrane region" description="Helical" evidence="1">
    <location>
        <begin position="153"/>
        <end position="177"/>
    </location>
</feature>
<dbReference type="AlphaFoldDB" id="A0A4R7B2A8"/>
<dbReference type="Proteomes" id="UP000295611">
    <property type="component" value="Unassembled WGS sequence"/>
</dbReference>
<evidence type="ECO:0000313" key="4">
    <source>
        <dbReference type="EMBL" id="TDR77868.1"/>
    </source>
</evidence>
<feature type="transmembrane region" description="Helical" evidence="1">
    <location>
        <begin position="82"/>
        <end position="101"/>
    </location>
</feature>
<dbReference type="GO" id="GO:0016020">
    <property type="term" value="C:membrane"/>
    <property type="evidence" value="ECO:0007669"/>
    <property type="project" value="TreeGrafter"/>
</dbReference>
<comment type="caution">
    <text evidence="4">The sequence shown here is derived from an EMBL/GenBank/DDBJ whole genome shotgun (WGS) entry which is preliminary data.</text>
</comment>
<dbReference type="GO" id="GO:0016747">
    <property type="term" value="F:acyltransferase activity, transferring groups other than amino-acyl groups"/>
    <property type="evidence" value="ECO:0007669"/>
    <property type="project" value="InterPro"/>
</dbReference>
<evidence type="ECO:0000313" key="5">
    <source>
        <dbReference type="Proteomes" id="UP000295611"/>
    </source>
</evidence>
<gene>
    <name evidence="4" type="ORF">DFP86_109108</name>
</gene>
<feature type="transmembrane region" description="Helical" evidence="1">
    <location>
        <begin position="332"/>
        <end position="351"/>
    </location>
</feature>
<keyword evidence="1" id="KW-0472">Membrane</keyword>
<evidence type="ECO:0000259" key="2">
    <source>
        <dbReference type="Pfam" id="PF01757"/>
    </source>
</evidence>
<dbReference type="Pfam" id="PF19040">
    <property type="entry name" value="SGNH"/>
    <property type="match status" value="1"/>
</dbReference>
<keyword evidence="1" id="KW-0812">Transmembrane</keyword>
<feature type="transmembrane region" description="Helical" evidence="1">
    <location>
        <begin position="294"/>
        <end position="312"/>
    </location>
</feature>
<evidence type="ECO:0000256" key="1">
    <source>
        <dbReference type="SAM" id="Phobius"/>
    </source>
</evidence>
<accession>A0A4R7B2A8</accession>
<dbReference type="PANTHER" id="PTHR23028">
    <property type="entry name" value="ACETYLTRANSFERASE"/>
    <property type="match status" value="1"/>
</dbReference>
<dbReference type="OrthoDB" id="9814807at2"/>
<feature type="domain" description="Acyltransferase 3" evidence="2">
    <location>
        <begin position="16"/>
        <end position="349"/>
    </location>
</feature>
<dbReference type="EMBL" id="SNZP01000009">
    <property type="protein sequence ID" value="TDR77868.1"/>
    <property type="molecule type" value="Genomic_DNA"/>
</dbReference>
<feature type="transmembrane region" description="Helical" evidence="1">
    <location>
        <begin position="239"/>
        <end position="259"/>
    </location>
</feature>
<dbReference type="PANTHER" id="PTHR23028:SF53">
    <property type="entry name" value="ACYL_TRANSF_3 DOMAIN-CONTAINING PROTEIN"/>
    <property type="match status" value="1"/>
</dbReference>
<evidence type="ECO:0000259" key="3">
    <source>
        <dbReference type="Pfam" id="PF19040"/>
    </source>
</evidence>
<name>A0A4R7B2A8_9NEIS</name>
<feature type="transmembrane region" description="Helical" evidence="1">
    <location>
        <begin position="265"/>
        <end position="282"/>
    </location>
</feature>
<organism evidence="4 5">
    <name type="scientific">Paludibacterium purpuratum</name>
    <dbReference type="NCBI Taxonomy" id="1144873"/>
    <lineage>
        <taxon>Bacteria</taxon>
        <taxon>Pseudomonadati</taxon>
        <taxon>Pseudomonadota</taxon>
        <taxon>Betaproteobacteria</taxon>
        <taxon>Neisseriales</taxon>
        <taxon>Chromobacteriaceae</taxon>
        <taxon>Paludibacterium</taxon>
    </lineage>
</organism>
<feature type="transmembrane region" description="Helical" evidence="1">
    <location>
        <begin position="41"/>
        <end position="62"/>
    </location>
</feature>
<proteinExistence type="predicted"/>